<feature type="repeat" description="TPR" evidence="1">
    <location>
        <begin position="491"/>
        <end position="524"/>
    </location>
</feature>
<feature type="compositionally biased region" description="Basic and acidic residues" evidence="3">
    <location>
        <begin position="74"/>
        <end position="91"/>
    </location>
</feature>
<feature type="compositionally biased region" description="Polar residues" evidence="3">
    <location>
        <begin position="1016"/>
        <end position="1026"/>
    </location>
</feature>
<keyword evidence="2" id="KW-0175">Coiled coil</keyword>
<dbReference type="InterPro" id="IPR011990">
    <property type="entry name" value="TPR-like_helical_dom_sf"/>
</dbReference>
<sequence>MDEGDHRHAELPRPYGSDHGGGESIFQPNAKLDDGPDFIGGHATVSAAYLVCQPDDQNSTGEPGDAVDDEKEQIEDNNHPHTEGHEAELGERQGPMLKGEETVKIVAVKKLRIKGNTDLEHVLGAFSPQKAGNSGPPEHISLKHDILNGLEYIHCQTPSICHGDLKSHNILINSSYHAVITDFGSARRFTHKNLPRSAADRAVGPLMGAADGRSDDSSIQATFCATSNAITLTNNNYNIRWAAPELLLDDKLSPPGDMWAFGWIVLTGKIPFGDINHDAAIVERVIHGNLPSIAEDDRMSRIGALCFLMNQCWKTIPGERPSAEGCHYAIGWMPSSVPSPREASELAAPRDTYALLQIKLGTLHFQQENKIEALKSYSEALRVFTNNGNYNGSAVALRGIARVRNFYGEYKAAVSCLAKALEIFTNIGDERAKADTLCELASIYLAREGTHDVTCVYLKALQSKQSTERSLATATKALGIYTTLDDSRGRATTLRTLASVHEDQGQYDEATQCYSEALHIYTSNRLLQGKARALMGLGRVNRSQGMCDEAIFHFSKALKIATTLGRNSVRAVALCQLGEAYRQLQKYGEAISHYSDAAKILDDSEARGDTLYELAKIYQDHGQDDKATLHYSETLQLYTSFRYSEALNIYKEIGKTHEIAEALCGLGEVYRDVEKHEDAISYYTDALEIYGVIGNSYGRADILQALGMLRYKQSDLGRTITLLEQAATIFGQPGKTSEESPTKETLGKDIVQSAIALCSGTLTSSVRTELLPPAPPPSPISLQVVTPSTSTSSPRSVNSTISCSSTSTACETVEDDPNYDDHSDLIPISEDDKTEISRLTKQNGDLSCKLDFALSEIVQLKIKLNRLMNRPSQAKVSESSTVEITVQVEPSTPKSVRFADPLEEYEPTALKDVPKAVEALCLAHAQISDLEAEKKAAEEEMETLFVELHIVGRQLHKWEEGVTARLKALEEELDDQKSEITYLHNKLREARGQSPLLADPLGRSHSLSERVIAATTSRKNRSVNIQDSDSDWDDASSVDSSKTVRLGKMSPSDWPSLLDEQFPTPPPLAGCLEKAKNILQAARGQKYVPANDEADDRPASLGEQEISWTQPNPTSSCTQPVRSNTDNEVAQEVHTKERTFGLSLQLPLATEVGPFGLPDVSKPMSGIASKLESVPTILVRPPNPLMSASTMLFPTVTADSSAPDDVEIVVGRKLRVTTGRASMITLS</sequence>
<dbReference type="SMART" id="SM00220">
    <property type="entry name" value="S_TKc"/>
    <property type="match status" value="1"/>
</dbReference>
<dbReference type="HOGENOM" id="CLU_268081_0_0_1"/>
<dbReference type="SUPFAM" id="SSF56112">
    <property type="entry name" value="Protein kinase-like (PK-like)"/>
    <property type="match status" value="1"/>
</dbReference>
<dbReference type="InterPro" id="IPR011009">
    <property type="entry name" value="Kinase-like_dom_sf"/>
</dbReference>
<dbReference type="GO" id="GO:0004672">
    <property type="term" value="F:protein kinase activity"/>
    <property type="evidence" value="ECO:0007669"/>
    <property type="project" value="InterPro"/>
</dbReference>
<feature type="coiled-coil region" evidence="2">
    <location>
        <begin position="927"/>
        <end position="986"/>
    </location>
</feature>
<name>A0A0C3KNT9_9AGAM</name>
<evidence type="ECO:0000256" key="1">
    <source>
        <dbReference type="PROSITE-ProRule" id="PRU00339"/>
    </source>
</evidence>
<accession>A0A0C3KNT9</accession>
<dbReference type="PROSITE" id="PS50005">
    <property type="entry name" value="TPR"/>
    <property type="match status" value="4"/>
</dbReference>
<evidence type="ECO:0000313" key="6">
    <source>
        <dbReference type="Proteomes" id="UP000054248"/>
    </source>
</evidence>
<dbReference type="AlphaFoldDB" id="A0A0C3KNT9"/>
<evidence type="ECO:0000313" key="5">
    <source>
        <dbReference type="EMBL" id="KIO23038.1"/>
    </source>
</evidence>
<gene>
    <name evidence="5" type="ORF">M407DRAFT_27460</name>
</gene>
<organism evidence="5 6">
    <name type="scientific">Tulasnella calospora MUT 4182</name>
    <dbReference type="NCBI Taxonomy" id="1051891"/>
    <lineage>
        <taxon>Eukaryota</taxon>
        <taxon>Fungi</taxon>
        <taxon>Dikarya</taxon>
        <taxon>Basidiomycota</taxon>
        <taxon>Agaricomycotina</taxon>
        <taxon>Agaricomycetes</taxon>
        <taxon>Cantharellales</taxon>
        <taxon>Tulasnellaceae</taxon>
        <taxon>Tulasnella</taxon>
    </lineage>
</organism>
<dbReference type="PANTHER" id="PTHR10098">
    <property type="entry name" value="RAPSYN-RELATED"/>
    <property type="match status" value="1"/>
</dbReference>
<dbReference type="Proteomes" id="UP000054248">
    <property type="component" value="Unassembled WGS sequence"/>
</dbReference>
<dbReference type="Pfam" id="PF13424">
    <property type="entry name" value="TPR_12"/>
    <property type="match status" value="4"/>
</dbReference>
<feature type="region of interest" description="Disordered" evidence="3">
    <location>
        <begin position="1090"/>
        <end position="1126"/>
    </location>
</feature>
<reference evidence="6" key="2">
    <citation type="submission" date="2015-01" db="EMBL/GenBank/DDBJ databases">
        <title>Evolutionary Origins and Diversification of the Mycorrhizal Mutualists.</title>
        <authorList>
            <consortium name="DOE Joint Genome Institute"/>
            <consortium name="Mycorrhizal Genomics Consortium"/>
            <person name="Kohler A."/>
            <person name="Kuo A."/>
            <person name="Nagy L.G."/>
            <person name="Floudas D."/>
            <person name="Copeland A."/>
            <person name="Barry K.W."/>
            <person name="Cichocki N."/>
            <person name="Veneault-Fourrey C."/>
            <person name="LaButti K."/>
            <person name="Lindquist E.A."/>
            <person name="Lipzen A."/>
            <person name="Lundell T."/>
            <person name="Morin E."/>
            <person name="Murat C."/>
            <person name="Riley R."/>
            <person name="Ohm R."/>
            <person name="Sun H."/>
            <person name="Tunlid A."/>
            <person name="Henrissat B."/>
            <person name="Grigoriev I.V."/>
            <person name="Hibbett D.S."/>
            <person name="Martin F."/>
        </authorList>
    </citation>
    <scope>NUCLEOTIDE SEQUENCE [LARGE SCALE GENOMIC DNA]</scope>
    <source>
        <strain evidence="6">MUT 4182</strain>
    </source>
</reference>
<keyword evidence="1" id="KW-0802">TPR repeat</keyword>
<dbReference type="Gene3D" id="1.10.510.10">
    <property type="entry name" value="Transferase(Phosphotransferase) domain 1"/>
    <property type="match status" value="1"/>
</dbReference>
<reference evidence="5 6" key="1">
    <citation type="submission" date="2014-04" db="EMBL/GenBank/DDBJ databases">
        <authorList>
            <consortium name="DOE Joint Genome Institute"/>
            <person name="Kuo A."/>
            <person name="Girlanda M."/>
            <person name="Perotto S."/>
            <person name="Kohler A."/>
            <person name="Nagy L.G."/>
            <person name="Floudas D."/>
            <person name="Copeland A."/>
            <person name="Barry K.W."/>
            <person name="Cichocki N."/>
            <person name="Veneault-Fourrey C."/>
            <person name="LaButti K."/>
            <person name="Lindquist E.A."/>
            <person name="Lipzen A."/>
            <person name="Lundell T."/>
            <person name="Morin E."/>
            <person name="Murat C."/>
            <person name="Sun H."/>
            <person name="Tunlid A."/>
            <person name="Henrissat B."/>
            <person name="Grigoriev I.V."/>
            <person name="Hibbett D.S."/>
            <person name="Martin F."/>
            <person name="Nordberg H.P."/>
            <person name="Cantor M.N."/>
            <person name="Hua S.X."/>
        </authorList>
    </citation>
    <scope>NUCLEOTIDE SEQUENCE [LARGE SCALE GENOMIC DNA]</scope>
    <source>
        <strain evidence="5 6">MUT 4182</strain>
    </source>
</reference>
<feature type="repeat" description="TPR" evidence="1">
    <location>
        <begin position="354"/>
        <end position="387"/>
    </location>
</feature>
<dbReference type="Gene3D" id="1.25.40.10">
    <property type="entry name" value="Tetratricopeptide repeat domain"/>
    <property type="match status" value="2"/>
</dbReference>
<evidence type="ECO:0000259" key="4">
    <source>
        <dbReference type="PROSITE" id="PS50011"/>
    </source>
</evidence>
<proteinExistence type="predicted"/>
<dbReference type="SMART" id="SM00028">
    <property type="entry name" value="TPR"/>
    <property type="match status" value="8"/>
</dbReference>
<feature type="compositionally biased region" description="Basic and acidic residues" evidence="3">
    <location>
        <begin position="1"/>
        <end position="11"/>
    </location>
</feature>
<feature type="region of interest" description="Disordered" evidence="3">
    <location>
        <begin position="1"/>
        <end position="38"/>
    </location>
</feature>
<dbReference type="SUPFAM" id="SSF48452">
    <property type="entry name" value="TPR-like"/>
    <property type="match status" value="3"/>
</dbReference>
<dbReference type="PANTHER" id="PTHR10098:SF106">
    <property type="entry name" value="TETRATRICOPEPTIDE REPEAT PROTEIN 28-LIKE PROTEIN"/>
    <property type="match status" value="1"/>
</dbReference>
<feature type="domain" description="Protein kinase" evidence="4">
    <location>
        <begin position="1"/>
        <end position="330"/>
    </location>
</feature>
<dbReference type="InterPro" id="IPR000719">
    <property type="entry name" value="Prot_kinase_dom"/>
</dbReference>
<evidence type="ECO:0000256" key="3">
    <source>
        <dbReference type="SAM" id="MobiDB-lite"/>
    </source>
</evidence>
<feature type="compositionally biased region" description="Polar residues" evidence="3">
    <location>
        <begin position="1106"/>
        <end position="1126"/>
    </location>
</feature>
<dbReference type="PROSITE" id="PS00108">
    <property type="entry name" value="PROTEIN_KINASE_ST"/>
    <property type="match status" value="1"/>
</dbReference>
<keyword evidence="6" id="KW-1185">Reference proteome</keyword>
<dbReference type="OrthoDB" id="3260462at2759"/>
<feature type="repeat" description="TPR" evidence="1">
    <location>
        <begin position="571"/>
        <end position="604"/>
    </location>
</feature>
<dbReference type="InterPro" id="IPR008271">
    <property type="entry name" value="Ser/Thr_kinase_AS"/>
</dbReference>
<feature type="region of interest" description="Disordered" evidence="3">
    <location>
        <begin position="54"/>
        <end position="96"/>
    </location>
</feature>
<dbReference type="PROSITE" id="PS50011">
    <property type="entry name" value="PROTEIN_KINASE_DOM"/>
    <property type="match status" value="1"/>
</dbReference>
<dbReference type="Pfam" id="PF00069">
    <property type="entry name" value="Pkinase"/>
    <property type="match status" value="1"/>
</dbReference>
<dbReference type="EMBL" id="KN823094">
    <property type="protein sequence ID" value="KIO23038.1"/>
    <property type="molecule type" value="Genomic_DNA"/>
</dbReference>
<dbReference type="InterPro" id="IPR019734">
    <property type="entry name" value="TPR_rpt"/>
</dbReference>
<feature type="repeat" description="TPR" evidence="1">
    <location>
        <begin position="660"/>
        <end position="693"/>
    </location>
</feature>
<dbReference type="GO" id="GO:0005524">
    <property type="term" value="F:ATP binding"/>
    <property type="evidence" value="ECO:0007669"/>
    <property type="project" value="InterPro"/>
</dbReference>
<protein>
    <recommendedName>
        <fullName evidence="4">Protein kinase domain-containing protein</fullName>
    </recommendedName>
</protein>
<evidence type="ECO:0000256" key="2">
    <source>
        <dbReference type="SAM" id="Coils"/>
    </source>
</evidence>
<feature type="region of interest" description="Disordered" evidence="3">
    <location>
        <begin position="1016"/>
        <end position="1058"/>
    </location>
</feature>